<feature type="transmembrane region" description="Helical" evidence="1">
    <location>
        <begin position="44"/>
        <end position="68"/>
    </location>
</feature>
<reference evidence="2 3" key="1">
    <citation type="submission" date="2018-07" db="EMBL/GenBank/DDBJ databases">
        <title>The complete nuclear genome of the prasinophyte Chloropicon primus (CCMP1205).</title>
        <authorList>
            <person name="Pombert J.-F."/>
            <person name="Otis C."/>
            <person name="Turmel M."/>
            <person name="Lemieux C."/>
        </authorList>
    </citation>
    <scope>NUCLEOTIDE SEQUENCE [LARGE SCALE GENOMIC DNA]</scope>
    <source>
        <strain evidence="2 3">CCMP1205</strain>
    </source>
</reference>
<proteinExistence type="predicted"/>
<protein>
    <submittedName>
        <fullName evidence="2">Uncharacterized protein</fullName>
    </submittedName>
</protein>
<keyword evidence="3" id="KW-1185">Reference proteome</keyword>
<keyword evidence="1" id="KW-0812">Transmembrane</keyword>
<evidence type="ECO:0000313" key="2">
    <source>
        <dbReference type="EMBL" id="QDZ19264.1"/>
    </source>
</evidence>
<accession>A0A5B8MGQ7</accession>
<dbReference type="Proteomes" id="UP000316726">
    <property type="component" value="Chromosome 2"/>
</dbReference>
<name>A0A5B8MGQ7_9CHLO</name>
<keyword evidence="1" id="KW-1133">Transmembrane helix</keyword>
<dbReference type="AlphaFoldDB" id="A0A5B8MGQ7"/>
<organism evidence="2 3">
    <name type="scientific">Chloropicon primus</name>
    <dbReference type="NCBI Taxonomy" id="1764295"/>
    <lineage>
        <taxon>Eukaryota</taxon>
        <taxon>Viridiplantae</taxon>
        <taxon>Chlorophyta</taxon>
        <taxon>Chloropicophyceae</taxon>
        <taxon>Chloropicales</taxon>
        <taxon>Chloropicaceae</taxon>
        <taxon>Chloropicon</taxon>
    </lineage>
</organism>
<evidence type="ECO:0000313" key="3">
    <source>
        <dbReference type="Proteomes" id="UP000316726"/>
    </source>
</evidence>
<sequence length="126" mass="13587">MAHRGEEVAVLFVRRLATDKALSDPRPWHGGRESGAGGRGDVMAALRVVTLLTVISISILMVALYGAWTEVRAIAGFSIQSRKLLSSEHPFTDGKEALKHNLEFLTVELFSLAAAEVIDVSVEGSL</sequence>
<dbReference type="EMBL" id="CP031035">
    <property type="protein sequence ID" value="QDZ19264.1"/>
    <property type="molecule type" value="Genomic_DNA"/>
</dbReference>
<gene>
    <name evidence="2" type="ORF">A3770_02p17820</name>
</gene>
<evidence type="ECO:0000256" key="1">
    <source>
        <dbReference type="SAM" id="Phobius"/>
    </source>
</evidence>
<keyword evidence="1" id="KW-0472">Membrane</keyword>